<proteinExistence type="predicted"/>
<comment type="caution">
    <text evidence="1">The sequence shown here is derived from an EMBL/GenBank/DDBJ whole genome shotgun (WGS) entry which is preliminary data.</text>
</comment>
<protein>
    <submittedName>
        <fullName evidence="1">Uncharacterized protein</fullName>
    </submittedName>
</protein>
<reference evidence="1" key="1">
    <citation type="submission" date="2021-05" db="EMBL/GenBank/DDBJ databases">
        <authorList>
            <person name="Pan Q."/>
            <person name="Jouanno E."/>
            <person name="Zahm M."/>
            <person name="Klopp C."/>
            <person name="Cabau C."/>
            <person name="Louis A."/>
            <person name="Berthelot C."/>
            <person name="Parey E."/>
            <person name="Roest Crollius H."/>
            <person name="Montfort J."/>
            <person name="Robinson-Rechavi M."/>
            <person name="Bouchez O."/>
            <person name="Lampietro C."/>
            <person name="Lopez Roques C."/>
            <person name="Donnadieu C."/>
            <person name="Postlethwait J."/>
            <person name="Bobe J."/>
            <person name="Dillon D."/>
            <person name="Chandos A."/>
            <person name="von Hippel F."/>
            <person name="Guiguen Y."/>
        </authorList>
    </citation>
    <scope>NUCLEOTIDE SEQUENCE</scope>
    <source>
        <strain evidence="1">YG-Jan2019</strain>
    </source>
</reference>
<dbReference type="EMBL" id="CM055736">
    <property type="protein sequence ID" value="KAJ8007323.1"/>
    <property type="molecule type" value="Genomic_DNA"/>
</dbReference>
<evidence type="ECO:0000313" key="1">
    <source>
        <dbReference type="EMBL" id="KAJ8007323.1"/>
    </source>
</evidence>
<sequence>MKIPDQPREVVCSCIVKHLHVVHGIKLKNYRRKKERQVTAGTKVFGVPLESLRQCCVSDGGQLPCFLVDACEYLLQHAGTDGLFRKSGSVVRLKNLQAKLDKGETCLATALPCDVASLLKLFCRELRDPLVPSELQSVLLKAQLLPSVQERTSAALLVSCLLPDRNTAFLRYFFNFLSKVSSRSSENQMTSSNLAVIFAPSLLPFSQRAEGVDTSLKLKAAKAVVHTYIENAPLFGVVPVLIMEAVPGFPMTPVVTNQGPTSSYEPGDVEVSPCTRPIRKRMGMEAFPVTQLFRSNTFCSAPNTGQPCSSPPAMLTRFPPSPLIRESNKTRSQTLKRNESGNVGCFSARKLKSSDVRGSPSLYGLVKLKLTPWKNRRRTTL</sequence>
<dbReference type="Proteomes" id="UP001157502">
    <property type="component" value="Chromosome 9"/>
</dbReference>
<name>A0ACC2GUM9_DALPE</name>
<accession>A0ACC2GUM9</accession>
<organism evidence="1 2">
    <name type="scientific">Dallia pectoralis</name>
    <name type="common">Alaska blackfish</name>
    <dbReference type="NCBI Taxonomy" id="75939"/>
    <lineage>
        <taxon>Eukaryota</taxon>
        <taxon>Metazoa</taxon>
        <taxon>Chordata</taxon>
        <taxon>Craniata</taxon>
        <taxon>Vertebrata</taxon>
        <taxon>Euteleostomi</taxon>
        <taxon>Actinopterygii</taxon>
        <taxon>Neopterygii</taxon>
        <taxon>Teleostei</taxon>
        <taxon>Protacanthopterygii</taxon>
        <taxon>Esociformes</taxon>
        <taxon>Umbridae</taxon>
        <taxon>Dallia</taxon>
    </lineage>
</organism>
<keyword evidence="2" id="KW-1185">Reference proteome</keyword>
<gene>
    <name evidence="1" type="ORF">DPEC_G00116340</name>
</gene>
<evidence type="ECO:0000313" key="2">
    <source>
        <dbReference type="Proteomes" id="UP001157502"/>
    </source>
</evidence>